<dbReference type="FunFam" id="3.40.20.10:FF:000034">
    <property type="entry name" value="protein flightless-1 homolog isoform X1"/>
    <property type="match status" value="1"/>
</dbReference>
<dbReference type="InterPro" id="IPR000571">
    <property type="entry name" value="Znf_CCCH"/>
</dbReference>
<reference evidence="10" key="1">
    <citation type="journal article" date="2020" name="J Insects Food Feed">
        <title>The yellow mealworm (Tenebrio molitor) genome: a resource for the emerging insects as food and feed industry.</title>
        <authorList>
            <person name="Eriksson T."/>
            <person name="Andere A."/>
            <person name="Kelstrup H."/>
            <person name="Emery V."/>
            <person name="Picard C."/>
        </authorList>
    </citation>
    <scope>NUCLEOTIDE SEQUENCE</scope>
    <source>
        <strain evidence="10">Stoneville</strain>
        <tissue evidence="10">Whole head</tissue>
    </source>
</reference>
<dbReference type="Gene3D" id="4.10.1000.10">
    <property type="entry name" value="Zinc finger, CCCH-type"/>
    <property type="match status" value="1"/>
</dbReference>
<dbReference type="FunFam" id="3.80.10.10:FF:000033">
    <property type="entry name" value="FLII, actin remodeling protein"/>
    <property type="match status" value="1"/>
</dbReference>
<dbReference type="InterPro" id="IPR055414">
    <property type="entry name" value="LRR_R13L4/SHOC2-like"/>
</dbReference>
<dbReference type="GO" id="GO:0008270">
    <property type="term" value="F:zinc ion binding"/>
    <property type="evidence" value="ECO:0007669"/>
    <property type="project" value="UniProtKB-KW"/>
</dbReference>
<keyword evidence="11" id="KW-1185">Reference proteome</keyword>
<dbReference type="GO" id="GO:0008154">
    <property type="term" value="P:actin polymerization or depolymerization"/>
    <property type="evidence" value="ECO:0007669"/>
    <property type="project" value="TreeGrafter"/>
</dbReference>
<organism evidence="10 11">
    <name type="scientific">Tenebrio molitor</name>
    <name type="common">Yellow mealworm beetle</name>
    <dbReference type="NCBI Taxonomy" id="7067"/>
    <lineage>
        <taxon>Eukaryota</taxon>
        <taxon>Metazoa</taxon>
        <taxon>Ecdysozoa</taxon>
        <taxon>Arthropoda</taxon>
        <taxon>Hexapoda</taxon>
        <taxon>Insecta</taxon>
        <taxon>Pterygota</taxon>
        <taxon>Neoptera</taxon>
        <taxon>Endopterygota</taxon>
        <taxon>Coleoptera</taxon>
        <taxon>Polyphaga</taxon>
        <taxon>Cucujiformia</taxon>
        <taxon>Tenebrionidae</taxon>
        <taxon>Tenebrio</taxon>
    </lineage>
</organism>
<feature type="region of interest" description="Disordered" evidence="8">
    <location>
        <begin position="1316"/>
        <end position="1355"/>
    </location>
</feature>
<dbReference type="CDD" id="cd11290">
    <property type="entry name" value="gelsolin_S1_like"/>
    <property type="match status" value="1"/>
</dbReference>
<comment type="similarity">
    <text evidence="1">Belongs to the villin/gelsolin family.</text>
</comment>
<name>A0A8J6HRG0_TENMO</name>
<evidence type="ECO:0000256" key="2">
    <source>
        <dbReference type="ARBA" id="ARBA00022614"/>
    </source>
</evidence>
<evidence type="ECO:0000256" key="4">
    <source>
        <dbReference type="ARBA" id="ARBA00022737"/>
    </source>
</evidence>
<keyword evidence="6 7" id="KW-0862">Zinc</keyword>
<dbReference type="Pfam" id="PF13855">
    <property type="entry name" value="LRR_8"/>
    <property type="match status" value="2"/>
</dbReference>
<sequence length="1488" mass="170645">MANTGVLPFVRGVDFTRNDFSDEKFPEAVSSMTGVQWLKLDRTNLTEIPKEMGKLLKLEHLSLTRNHLEKLYGELTELVCLRTLNLRHNKVKSSGIPAQLFHLEELSTLDLSHNNLKEVPEGLDRAKSLLVLNLSHNHIDSIPNTLFINLTDLLFLDLSNNNLETLPPQTRRLANLQSLVLNNNPLGHFQLRQLPSLVNLETVHMRNTQRNLSNFPTNLENLVLLTDVDLAQNALPKVPEAMYSLPSLKRLNMSENEITELSSAMEQWQKLETLNLSHNKLTSLPASLCKISTLRRLYVNDNRLDFEGIPSGIGKLGSLENFSAANNQLEMIPEGLCRCGSLKKLNLSSNRLITLPDTIHLINDLVAVDLRNNPDLIMPPKPAEMTRGAGLEFYNIDFSLQNQLRLAGANVPVPTPAQNPSKDPIARKMRLRRGRRDHEEADQDQAKILKGMKDIAKEKNLSMQADDPKAESLKPKRWDETLEKPPLDYSEFFEDDAGQVPGLTIWEIENFLPNRIDEVAYGKFYEGDCYIVLKTTQEENELLNWEIYFWIGEKAPLDKRACSAIHAVNLRNYLGAQCRTIREEQGDESEEFLNLFDTQITYIEGGRTCSGFFTVEDNIFETRFYRSHAAGPSIHLEPVAVCVESLDPRFVFILDTGMKIFIWNGKKAKNTLKSKSRLLCEKINKNERKNKAELITESMGNETREFWVALGEPEGAPPEEPLQEHVDSDFVPVPPRLYQIQLGMGYLELPQVEVPHGKLVNKLLNSKNVYILDCYLDVFVWIGKKSTRLVNAAAVKLCEELFNMIDRPDYAVVTRVREGTEPQIFKCKFIGWDEVIAVDFTRTAESVQKTGADLTKWARQQETKHDLTALFTPRQPPMPLTEAQQLMEEWNEDLEVMEALVLEGKKFVRLPEEELGHFYSMDCYVFLCRYWMPIDDESDGVEQASDADDFHCVVYFWQGREASNMGWLTFTFTLQKKFKLLFNDKLEVVRTYQQQENMKFMAHFKRKFIIHQGKRKQREKNAVEFYHLRSNGSALYTRLVQIKPDASSLNSAFCYILNVPFEQEDEAGIVYVWIGSKADPDEARLIQEIAEEMFNSPWVSLQVLAEGEEPDNFFWFGLGGKKPYDTDAVFMEYTRLFRCSNEKGYFVVSEKCSDFCQDDLADDDIMILDNGEQVFLWLGAKCSEVEIKLAYKSAQVYIQHMRVKQPDRSRKLFLTLKNKESRRFYKCFHGWGAHKKPPDPGITVNTNRINPKDVLWGSGRTPPVLDEVAVLTEFTWVIFGHVNTRLLKRGRIRDSTILCSQNHFKMSLVPDYDDFLSSSESDEDDAPQNIDSQPEKMTPKLPKPDFFGNSASDPDKLKTSVFKNPFTEAESAKEAILQKHVKMVDAKDNVIVINGKKICWNYRKGRCRFGHNCKYAHDSDIQKTKDQIESEKQTYQRVACQSQHLPQVKNTRQEAGVQNSLKRKKRPGLTQGLVPGKKVMKNYVSQKK</sequence>
<feature type="domain" description="C3H1-type" evidence="9">
    <location>
        <begin position="1393"/>
        <end position="1420"/>
    </location>
</feature>
<dbReference type="SMART" id="SM00364">
    <property type="entry name" value="LRR_BAC"/>
    <property type="match status" value="7"/>
</dbReference>
<dbReference type="InterPro" id="IPR029006">
    <property type="entry name" value="ADF-H/Gelsolin-like_dom_sf"/>
</dbReference>
<dbReference type="InterPro" id="IPR007123">
    <property type="entry name" value="Gelsolin-like_dom"/>
</dbReference>
<dbReference type="EMBL" id="JABDTM020016363">
    <property type="protein sequence ID" value="KAH0818893.1"/>
    <property type="molecule type" value="Genomic_DNA"/>
</dbReference>
<dbReference type="FunFam" id="3.80.10.10:FF:000054">
    <property type="entry name" value="FLII, actin remodeling protein"/>
    <property type="match status" value="1"/>
</dbReference>
<dbReference type="InterPro" id="IPR041367">
    <property type="entry name" value="Znf-CCCH_4"/>
</dbReference>
<dbReference type="GO" id="GO:0005634">
    <property type="term" value="C:nucleus"/>
    <property type="evidence" value="ECO:0007669"/>
    <property type="project" value="TreeGrafter"/>
</dbReference>
<dbReference type="PROSITE" id="PS51450">
    <property type="entry name" value="LRR"/>
    <property type="match status" value="5"/>
</dbReference>
<dbReference type="CDD" id="cd11288">
    <property type="entry name" value="gelsolin_S5_like"/>
    <property type="match status" value="1"/>
</dbReference>
<keyword evidence="2" id="KW-0433">Leucine-rich repeat</keyword>
<dbReference type="GO" id="GO:0051015">
    <property type="term" value="F:actin filament binding"/>
    <property type="evidence" value="ECO:0007669"/>
    <property type="project" value="InterPro"/>
</dbReference>
<dbReference type="PANTHER" id="PTHR11977">
    <property type="entry name" value="VILLIN"/>
    <property type="match status" value="1"/>
</dbReference>
<dbReference type="SMART" id="SM00262">
    <property type="entry name" value="GEL"/>
    <property type="match status" value="6"/>
</dbReference>
<evidence type="ECO:0000256" key="5">
    <source>
        <dbReference type="ARBA" id="ARBA00022771"/>
    </source>
</evidence>
<dbReference type="FunFam" id="3.40.20.10:FF:000020">
    <property type="entry name" value="protein flightless-1 homolog isoform X1"/>
    <property type="match status" value="1"/>
</dbReference>
<dbReference type="InterPro" id="IPR036855">
    <property type="entry name" value="Znf_CCCH_sf"/>
</dbReference>
<dbReference type="InterPro" id="IPR032675">
    <property type="entry name" value="LRR_dom_sf"/>
</dbReference>
<comment type="caution">
    <text evidence="10">The sequence shown here is derived from an EMBL/GenBank/DDBJ whole genome shotgun (WGS) entry which is preliminary data.</text>
</comment>
<evidence type="ECO:0000256" key="6">
    <source>
        <dbReference type="ARBA" id="ARBA00022833"/>
    </source>
</evidence>
<keyword evidence="3 7" id="KW-0479">Metal-binding</keyword>
<dbReference type="InterPro" id="IPR007122">
    <property type="entry name" value="Villin/Gelsolin"/>
</dbReference>
<keyword evidence="4" id="KW-0677">Repeat</keyword>
<dbReference type="GO" id="GO:0005737">
    <property type="term" value="C:cytoplasm"/>
    <property type="evidence" value="ECO:0007669"/>
    <property type="project" value="TreeGrafter"/>
</dbReference>
<proteinExistence type="inferred from homology"/>
<dbReference type="GO" id="GO:0051016">
    <property type="term" value="P:barbed-end actin filament capping"/>
    <property type="evidence" value="ECO:0007669"/>
    <property type="project" value="TreeGrafter"/>
</dbReference>
<evidence type="ECO:0000313" key="10">
    <source>
        <dbReference type="EMBL" id="KAH0818893.1"/>
    </source>
</evidence>
<evidence type="ECO:0000259" key="9">
    <source>
        <dbReference type="PROSITE" id="PS50103"/>
    </source>
</evidence>
<dbReference type="InterPro" id="IPR001611">
    <property type="entry name" value="Leu-rich_rpt"/>
</dbReference>
<dbReference type="GO" id="GO:0005546">
    <property type="term" value="F:phosphatidylinositol-4,5-bisphosphate binding"/>
    <property type="evidence" value="ECO:0007669"/>
    <property type="project" value="TreeGrafter"/>
</dbReference>
<feature type="region of interest" description="Disordered" evidence="8">
    <location>
        <begin position="1447"/>
        <end position="1488"/>
    </location>
</feature>
<dbReference type="Gene3D" id="3.80.10.10">
    <property type="entry name" value="Ribonuclease Inhibitor"/>
    <property type="match status" value="3"/>
</dbReference>
<dbReference type="GO" id="GO:0030239">
    <property type="term" value="P:myofibril assembly"/>
    <property type="evidence" value="ECO:0007669"/>
    <property type="project" value="TreeGrafter"/>
</dbReference>
<dbReference type="PROSITE" id="PS50103">
    <property type="entry name" value="ZF_C3H1"/>
    <property type="match status" value="1"/>
</dbReference>
<dbReference type="CDD" id="cd11280">
    <property type="entry name" value="gelsolin_like"/>
    <property type="match status" value="2"/>
</dbReference>
<evidence type="ECO:0000256" key="3">
    <source>
        <dbReference type="ARBA" id="ARBA00022723"/>
    </source>
</evidence>
<dbReference type="SUPFAM" id="SSF55753">
    <property type="entry name" value="Actin depolymerizing proteins"/>
    <property type="match status" value="6"/>
</dbReference>
<dbReference type="InterPro" id="IPR003591">
    <property type="entry name" value="Leu-rich_rpt_typical-subtyp"/>
</dbReference>
<protein>
    <recommendedName>
        <fullName evidence="9">C3H1-type domain-containing protein</fullName>
    </recommendedName>
</protein>
<dbReference type="Pfam" id="PF18044">
    <property type="entry name" value="zf-CCCH_4"/>
    <property type="match status" value="1"/>
</dbReference>
<dbReference type="GO" id="GO:0051014">
    <property type="term" value="P:actin filament severing"/>
    <property type="evidence" value="ECO:0007669"/>
    <property type="project" value="TreeGrafter"/>
</dbReference>
<dbReference type="FunFam" id="3.40.20.10:FF:000031">
    <property type="entry name" value="protein flightless-1 homolog isoform X1"/>
    <property type="match status" value="1"/>
</dbReference>
<dbReference type="Proteomes" id="UP000719412">
    <property type="component" value="Unassembled WGS sequence"/>
</dbReference>
<gene>
    <name evidence="10" type="ORF">GEV33_003899</name>
</gene>
<dbReference type="CDD" id="cd11291">
    <property type="entry name" value="gelsolin_S6_like"/>
    <property type="match status" value="1"/>
</dbReference>
<dbReference type="SMART" id="SM00369">
    <property type="entry name" value="LRR_TYP"/>
    <property type="match status" value="10"/>
</dbReference>
<dbReference type="Gene3D" id="3.40.20.10">
    <property type="entry name" value="Severin"/>
    <property type="match status" value="6"/>
</dbReference>
<dbReference type="SUPFAM" id="SSF90229">
    <property type="entry name" value="CCCH zinc finger"/>
    <property type="match status" value="1"/>
</dbReference>
<accession>A0A8J6HRG0</accession>
<evidence type="ECO:0000256" key="7">
    <source>
        <dbReference type="PROSITE-ProRule" id="PRU00723"/>
    </source>
</evidence>
<dbReference type="GO" id="GO:0015629">
    <property type="term" value="C:actin cytoskeleton"/>
    <property type="evidence" value="ECO:0007669"/>
    <property type="project" value="TreeGrafter"/>
</dbReference>
<dbReference type="CDD" id="cd11292">
    <property type="entry name" value="gelsolin_S3_like"/>
    <property type="match status" value="1"/>
</dbReference>
<feature type="zinc finger region" description="C3H1-type" evidence="7">
    <location>
        <begin position="1393"/>
        <end position="1420"/>
    </location>
</feature>
<dbReference type="Pfam" id="PF00626">
    <property type="entry name" value="Gelsolin"/>
    <property type="match status" value="5"/>
</dbReference>
<keyword evidence="5 7" id="KW-0863">Zinc-finger</keyword>
<dbReference type="Pfam" id="PF23598">
    <property type="entry name" value="LRR_14"/>
    <property type="match status" value="1"/>
</dbReference>
<reference evidence="10" key="2">
    <citation type="submission" date="2021-08" db="EMBL/GenBank/DDBJ databases">
        <authorList>
            <person name="Eriksson T."/>
        </authorList>
    </citation>
    <scope>NUCLEOTIDE SEQUENCE</scope>
    <source>
        <strain evidence="10">Stoneville</strain>
        <tissue evidence="10">Whole head</tissue>
    </source>
</reference>
<evidence type="ECO:0000256" key="1">
    <source>
        <dbReference type="ARBA" id="ARBA00008418"/>
    </source>
</evidence>
<dbReference type="PRINTS" id="PR00597">
    <property type="entry name" value="GELSOLIN"/>
</dbReference>
<evidence type="ECO:0000313" key="11">
    <source>
        <dbReference type="Proteomes" id="UP000719412"/>
    </source>
</evidence>
<evidence type="ECO:0000256" key="8">
    <source>
        <dbReference type="SAM" id="MobiDB-lite"/>
    </source>
</evidence>
<dbReference type="PANTHER" id="PTHR11977:SF51">
    <property type="entry name" value="PROTEIN FLIGHTLESS-1 HOMOLOG"/>
    <property type="match status" value="1"/>
</dbReference>
<dbReference type="SUPFAM" id="SSF52058">
    <property type="entry name" value="L domain-like"/>
    <property type="match status" value="1"/>
</dbReference>